<keyword evidence="3" id="KW-0547">Nucleotide-binding</keyword>
<evidence type="ECO:0000313" key="7">
    <source>
        <dbReference type="Proteomes" id="UP001595897"/>
    </source>
</evidence>
<accession>A0ABV9LSB3</accession>
<dbReference type="PANTHER" id="PTHR42798:SF2">
    <property type="entry name" value="ABC TRANSPORTER ATP-BINDING PROTEIN MG467-RELATED"/>
    <property type="match status" value="1"/>
</dbReference>
<gene>
    <name evidence="6" type="ORF">ACFO4O_02400</name>
</gene>
<keyword evidence="4 6" id="KW-0067">ATP-binding</keyword>
<dbReference type="InterPro" id="IPR003593">
    <property type="entry name" value="AAA+_ATPase"/>
</dbReference>
<dbReference type="SMART" id="SM00382">
    <property type="entry name" value="AAA"/>
    <property type="match status" value="1"/>
</dbReference>
<dbReference type="InterPro" id="IPR027417">
    <property type="entry name" value="P-loop_NTPase"/>
</dbReference>
<dbReference type="InterPro" id="IPR017911">
    <property type="entry name" value="MacB-like_ATP-bd"/>
</dbReference>
<dbReference type="RefSeq" id="WP_382405709.1">
    <property type="nucleotide sequence ID" value="NZ_JBHSGU010000002.1"/>
</dbReference>
<dbReference type="SUPFAM" id="SSF52540">
    <property type="entry name" value="P-loop containing nucleoside triphosphate hydrolases"/>
    <property type="match status" value="1"/>
</dbReference>
<name>A0ABV9LSB3_9ALTE</name>
<reference evidence="7" key="1">
    <citation type="journal article" date="2019" name="Int. J. Syst. Evol. Microbiol.">
        <title>The Global Catalogue of Microorganisms (GCM) 10K type strain sequencing project: providing services to taxonomists for standard genome sequencing and annotation.</title>
        <authorList>
            <consortium name="The Broad Institute Genomics Platform"/>
            <consortium name="The Broad Institute Genome Sequencing Center for Infectious Disease"/>
            <person name="Wu L."/>
            <person name="Ma J."/>
        </authorList>
    </citation>
    <scope>NUCLEOTIDE SEQUENCE [LARGE SCALE GENOMIC DNA]</scope>
    <source>
        <strain evidence="7">KACC 12507</strain>
    </source>
</reference>
<feature type="domain" description="ABC transporter" evidence="5">
    <location>
        <begin position="8"/>
        <end position="237"/>
    </location>
</feature>
<dbReference type="EMBL" id="JBHSGU010000002">
    <property type="protein sequence ID" value="MFC4699004.1"/>
    <property type="molecule type" value="Genomic_DNA"/>
</dbReference>
<dbReference type="PROSITE" id="PS50893">
    <property type="entry name" value="ABC_TRANSPORTER_2"/>
    <property type="match status" value="1"/>
</dbReference>
<dbReference type="Pfam" id="PF00005">
    <property type="entry name" value="ABC_tran"/>
    <property type="match status" value="1"/>
</dbReference>
<evidence type="ECO:0000256" key="4">
    <source>
        <dbReference type="ARBA" id="ARBA00022840"/>
    </source>
</evidence>
<dbReference type="InterPro" id="IPR017871">
    <property type="entry name" value="ABC_transporter-like_CS"/>
</dbReference>
<evidence type="ECO:0000259" key="5">
    <source>
        <dbReference type="PROSITE" id="PS50893"/>
    </source>
</evidence>
<organism evidence="6 7">
    <name type="scientific">Glaciecola siphonariae</name>
    <dbReference type="NCBI Taxonomy" id="521012"/>
    <lineage>
        <taxon>Bacteria</taxon>
        <taxon>Pseudomonadati</taxon>
        <taxon>Pseudomonadota</taxon>
        <taxon>Gammaproteobacteria</taxon>
        <taxon>Alteromonadales</taxon>
        <taxon>Alteromonadaceae</taxon>
        <taxon>Glaciecola</taxon>
    </lineage>
</organism>
<dbReference type="PANTHER" id="PTHR42798">
    <property type="entry name" value="LIPOPROTEIN-RELEASING SYSTEM ATP-BINDING PROTEIN LOLD"/>
    <property type="match status" value="1"/>
</dbReference>
<evidence type="ECO:0000256" key="3">
    <source>
        <dbReference type="ARBA" id="ARBA00022741"/>
    </source>
</evidence>
<dbReference type="GO" id="GO:0005524">
    <property type="term" value="F:ATP binding"/>
    <property type="evidence" value="ECO:0007669"/>
    <property type="project" value="UniProtKB-KW"/>
</dbReference>
<dbReference type="Proteomes" id="UP001595897">
    <property type="component" value="Unassembled WGS sequence"/>
</dbReference>
<proteinExistence type="inferred from homology"/>
<evidence type="ECO:0000256" key="2">
    <source>
        <dbReference type="ARBA" id="ARBA00022448"/>
    </source>
</evidence>
<sequence length="237" mass="25815">MTTASTIIETKSLIKKVTTSEGELQILQPISFSVKQGESVAIIGASGSGKSTLLGLLAGLDEVSGGHIFLDGEALHDMDEEKRARTRGEKVGFIFQSFMLVQSLTALENIMLPAEIAGLDKPKQRAQEILKQVGLDHRANHFPNQLSGGEQQRVAIARAFITNPKILFADEPTGNLDSNNSHKVEELLFKLNQDSDTTLILVTHDDELASRCQRQLRMSAGELSEETQHLKVIAGGE</sequence>
<evidence type="ECO:0000313" key="6">
    <source>
        <dbReference type="EMBL" id="MFC4699004.1"/>
    </source>
</evidence>
<evidence type="ECO:0000256" key="1">
    <source>
        <dbReference type="ARBA" id="ARBA00005417"/>
    </source>
</evidence>
<dbReference type="PROSITE" id="PS00211">
    <property type="entry name" value="ABC_TRANSPORTER_1"/>
    <property type="match status" value="1"/>
</dbReference>
<keyword evidence="7" id="KW-1185">Reference proteome</keyword>
<keyword evidence="2" id="KW-0813">Transport</keyword>
<comment type="caution">
    <text evidence="6">The sequence shown here is derived from an EMBL/GenBank/DDBJ whole genome shotgun (WGS) entry which is preliminary data.</text>
</comment>
<dbReference type="Gene3D" id="3.40.50.300">
    <property type="entry name" value="P-loop containing nucleotide triphosphate hydrolases"/>
    <property type="match status" value="1"/>
</dbReference>
<protein>
    <submittedName>
        <fullName evidence="6">ABC transporter ATP-binding protein</fullName>
    </submittedName>
</protein>
<dbReference type="CDD" id="cd03255">
    <property type="entry name" value="ABC_MJ0796_LolCDE_FtsE"/>
    <property type="match status" value="1"/>
</dbReference>
<comment type="similarity">
    <text evidence="1">Belongs to the ABC transporter superfamily.</text>
</comment>
<dbReference type="InterPro" id="IPR003439">
    <property type="entry name" value="ABC_transporter-like_ATP-bd"/>
</dbReference>